<accession>A0A133U654</accession>
<protein>
    <recommendedName>
        <fullName evidence="4">HTH arsR-type domain-containing protein</fullName>
    </recommendedName>
</protein>
<dbReference type="PRINTS" id="PR00778">
    <property type="entry name" value="HTHARSR"/>
</dbReference>
<evidence type="ECO:0000256" key="3">
    <source>
        <dbReference type="ARBA" id="ARBA00023163"/>
    </source>
</evidence>
<dbReference type="Proteomes" id="UP000070163">
    <property type="component" value="Unassembled WGS sequence"/>
</dbReference>
<keyword evidence="3" id="KW-0804">Transcription</keyword>
<dbReference type="CDD" id="cd00090">
    <property type="entry name" value="HTH_ARSR"/>
    <property type="match status" value="1"/>
</dbReference>
<dbReference type="Gene3D" id="1.10.10.10">
    <property type="entry name" value="Winged helix-like DNA-binding domain superfamily/Winged helix DNA-binding domain"/>
    <property type="match status" value="1"/>
</dbReference>
<feature type="domain" description="HTH arsR-type" evidence="4">
    <location>
        <begin position="1"/>
        <end position="94"/>
    </location>
</feature>
<dbReference type="EMBL" id="LHXJ01000068">
    <property type="protein sequence ID" value="KXA89682.1"/>
    <property type="molecule type" value="Genomic_DNA"/>
</dbReference>
<comment type="caution">
    <text evidence="5">The sequence shown here is derived from an EMBL/GenBank/DDBJ whole genome shotgun (WGS) entry which is preliminary data.</text>
</comment>
<dbReference type="GO" id="GO:0003700">
    <property type="term" value="F:DNA-binding transcription factor activity"/>
    <property type="evidence" value="ECO:0007669"/>
    <property type="project" value="InterPro"/>
</dbReference>
<dbReference type="Pfam" id="PF01022">
    <property type="entry name" value="HTH_5"/>
    <property type="match status" value="1"/>
</dbReference>
<name>A0A133U654_9EURY</name>
<proteinExistence type="predicted"/>
<dbReference type="InterPro" id="IPR036388">
    <property type="entry name" value="WH-like_DNA-bd_sf"/>
</dbReference>
<dbReference type="InterPro" id="IPR001845">
    <property type="entry name" value="HTH_ArsR_DNA-bd_dom"/>
</dbReference>
<keyword evidence="6" id="KW-1185">Reference proteome</keyword>
<dbReference type="NCBIfam" id="NF033788">
    <property type="entry name" value="HTH_metalloreg"/>
    <property type="match status" value="1"/>
</dbReference>
<dbReference type="SMART" id="SM00418">
    <property type="entry name" value="HTH_ARSR"/>
    <property type="match status" value="1"/>
</dbReference>
<evidence type="ECO:0000256" key="2">
    <source>
        <dbReference type="ARBA" id="ARBA00023125"/>
    </source>
</evidence>
<dbReference type="PANTHER" id="PTHR33154:SF35">
    <property type="entry name" value="TRANSCRIPTIONAL REGULATOR, ARSR FAMILY"/>
    <property type="match status" value="1"/>
</dbReference>
<evidence type="ECO:0000313" key="6">
    <source>
        <dbReference type="Proteomes" id="UP000070163"/>
    </source>
</evidence>
<dbReference type="AlphaFoldDB" id="A0A133U654"/>
<keyword evidence="2" id="KW-0238">DNA-binding</keyword>
<reference evidence="5 6" key="1">
    <citation type="journal article" date="2016" name="Sci. Rep.">
        <title>Metabolic traits of an uncultured archaeal lineage -MSBL1- from brine pools of the Red Sea.</title>
        <authorList>
            <person name="Mwirichia R."/>
            <person name="Alam I."/>
            <person name="Rashid M."/>
            <person name="Vinu M."/>
            <person name="Ba-Alawi W."/>
            <person name="Anthony Kamau A."/>
            <person name="Kamanda Ngugi D."/>
            <person name="Goker M."/>
            <person name="Klenk H.P."/>
            <person name="Bajic V."/>
            <person name="Stingl U."/>
        </authorList>
    </citation>
    <scope>NUCLEOTIDE SEQUENCE [LARGE SCALE GENOMIC DNA]</scope>
    <source>
        <strain evidence="5">SCGC-AAA259A05</strain>
    </source>
</reference>
<dbReference type="PANTHER" id="PTHR33154">
    <property type="entry name" value="TRANSCRIPTIONAL REGULATOR, ARSR FAMILY"/>
    <property type="match status" value="1"/>
</dbReference>
<sequence length="94" mass="11132">MDKVEKDEIELLKCVGSEIRYRILQLLREEERCVSEIMESLDKEQTLISHHLRSLHECGLVEKEKKGRKMIYKISDPVVLEFIEKVKELSKTKC</sequence>
<organism evidence="5 6">
    <name type="scientific">candidate division MSBL1 archaeon SCGC-AAA259A05</name>
    <dbReference type="NCBI Taxonomy" id="1698259"/>
    <lineage>
        <taxon>Archaea</taxon>
        <taxon>Methanobacteriati</taxon>
        <taxon>Methanobacteriota</taxon>
        <taxon>candidate division MSBL1</taxon>
    </lineage>
</organism>
<evidence type="ECO:0000313" key="5">
    <source>
        <dbReference type="EMBL" id="KXA89682.1"/>
    </source>
</evidence>
<gene>
    <name evidence="5" type="ORF">AKJ57_04980</name>
</gene>
<dbReference type="InterPro" id="IPR051081">
    <property type="entry name" value="HTH_MetalResp_TranReg"/>
</dbReference>
<dbReference type="InterPro" id="IPR036390">
    <property type="entry name" value="WH_DNA-bd_sf"/>
</dbReference>
<dbReference type="GO" id="GO:0003677">
    <property type="term" value="F:DNA binding"/>
    <property type="evidence" value="ECO:0007669"/>
    <property type="project" value="UniProtKB-KW"/>
</dbReference>
<dbReference type="InterPro" id="IPR011991">
    <property type="entry name" value="ArsR-like_HTH"/>
</dbReference>
<evidence type="ECO:0000259" key="4">
    <source>
        <dbReference type="PROSITE" id="PS50987"/>
    </source>
</evidence>
<keyword evidence="1" id="KW-0805">Transcription regulation</keyword>
<dbReference type="PROSITE" id="PS50987">
    <property type="entry name" value="HTH_ARSR_2"/>
    <property type="match status" value="1"/>
</dbReference>
<evidence type="ECO:0000256" key="1">
    <source>
        <dbReference type="ARBA" id="ARBA00023015"/>
    </source>
</evidence>
<dbReference type="SUPFAM" id="SSF46785">
    <property type="entry name" value="Winged helix' DNA-binding domain"/>
    <property type="match status" value="1"/>
</dbReference>